<accession>A0ABT0FVD4</accession>
<sequence>MRRSALLLPVAALAAAAYPTWDDWSTRLGTPDGEPLAYSCVLSFAGFADTSPFGPLRGDLHTLTSWTTTWGVPAVAVLAAFALRGSPRAGRWAAAVLTLIAVAGPVTPVWSGDGPCDPPLRLLSPAWFGTVAEVWGGRELALLAAALLVLLATGQGERPAAPRPATPAWRRAVTLLMDYLVISTVTVLAVRLTGGWGIEVDAGLLHWLTLGEILREPARLLFFPALAGYVLLRRRGGDAASP</sequence>
<evidence type="ECO:0000256" key="2">
    <source>
        <dbReference type="SAM" id="SignalP"/>
    </source>
</evidence>
<feature type="transmembrane region" description="Helical" evidence="1">
    <location>
        <begin position="92"/>
        <end position="111"/>
    </location>
</feature>
<reference evidence="3 4" key="1">
    <citation type="submission" date="2022-04" db="EMBL/GenBank/DDBJ databases">
        <title>Genome draft of Actinomadura sp. ATCC 31491.</title>
        <authorList>
            <person name="Shi X."/>
            <person name="Du Y."/>
        </authorList>
    </citation>
    <scope>NUCLEOTIDE SEQUENCE [LARGE SCALE GENOMIC DNA]</scope>
    <source>
        <strain evidence="3 4">ATCC 31491</strain>
    </source>
</reference>
<name>A0ABT0FVD4_9ACTN</name>
<keyword evidence="2" id="KW-0732">Signal</keyword>
<comment type="caution">
    <text evidence="3">The sequence shown here is derived from an EMBL/GenBank/DDBJ whole genome shotgun (WGS) entry which is preliminary data.</text>
</comment>
<evidence type="ECO:0000256" key="1">
    <source>
        <dbReference type="SAM" id="Phobius"/>
    </source>
</evidence>
<protein>
    <recommendedName>
        <fullName evidence="5">DUF998 domain-containing protein</fullName>
    </recommendedName>
</protein>
<feature type="transmembrane region" description="Helical" evidence="1">
    <location>
        <begin position="63"/>
        <end position="83"/>
    </location>
</feature>
<feature type="transmembrane region" description="Helical" evidence="1">
    <location>
        <begin position="131"/>
        <end position="151"/>
    </location>
</feature>
<keyword evidence="1" id="KW-0472">Membrane</keyword>
<dbReference type="Proteomes" id="UP001317259">
    <property type="component" value="Unassembled WGS sequence"/>
</dbReference>
<keyword evidence="1" id="KW-0812">Transmembrane</keyword>
<organism evidence="3 4">
    <name type="scientific">Actinomadura luzonensis</name>
    <dbReference type="NCBI Taxonomy" id="2805427"/>
    <lineage>
        <taxon>Bacteria</taxon>
        <taxon>Bacillati</taxon>
        <taxon>Actinomycetota</taxon>
        <taxon>Actinomycetes</taxon>
        <taxon>Streptosporangiales</taxon>
        <taxon>Thermomonosporaceae</taxon>
        <taxon>Actinomadura</taxon>
    </lineage>
</organism>
<gene>
    <name evidence="3" type="ORF">MF672_019375</name>
</gene>
<feature type="transmembrane region" description="Helical" evidence="1">
    <location>
        <begin position="172"/>
        <end position="193"/>
    </location>
</feature>
<evidence type="ECO:0008006" key="5">
    <source>
        <dbReference type="Google" id="ProtNLM"/>
    </source>
</evidence>
<keyword evidence="4" id="KW-1185">Reference proteome</keyword>
<dbReference type="RefSeq" id="WP_242376613.1">
    <property type="nucleotide sequence ID" value="NZ_JAKRKC020000001.1"/>
</dbReference>
<evidence type="ECO:0000313" key="3">
    <source>
        <dbReference type="EMBL" id="MCK2215940.1"/>
    </source>
</evidence>
<dbReference type="EMBL" id="JAKRKC020000001">
    <property type="protein sequence ID" value="MCK2215940.1"/>
    <property type="molecule type" value="Genomic_DNA"/>
</dbReference>
<keyword evidence="1" id="KW-1133">Transmembrane helix</keyword>
<feature type="signal peptide" evidence="2">
    <location>
        <begin position="1"/>
        <end position="17"/>
    </location>
</feature>
<proteinExistence type="predicted"/>
<feature type="chain" id="PRO_5046820193" description="DUF998 domain-containing protein" evidence="2">
    <location>
        <begin position="18"/>
        <end position="242"/>
    </location>
</feature>
<evidence type="ECO:0000313" key="4">
    <source>
        <dbReference type="Proteomes" id="UP001317259"/>
    </source>
</evidence>